<dbReference type="Proteomes" id="UP000026922">
    <property type="component" value="Unassembled WGS sequence"/>
</dbReference>
<sequence>MFFWTLSLVGVMCSFGEDQLWGAAKEGGKDVLCVVGKRVIKKSEIEQILKQISSKRKGKDISEDEKKRLREDYITMCQLSEWAKAQKLDELPETKSALDQAYISAALRKLGENAEQATKEEINQEVANLKKDDDVMKSVIIETVIVDKQSKDGKKDMESELKKLENLKSDLSGKVFETWAKKFQINNPNGEYKVNDLTVKMLKSNPQLEKILKEMKVGDIKVVPLDKESSLVLVVRFMKEGVRTSESTLSRMAIQNLRSKKMQELIKKVKEDFPVKE</sequence>
<keyword evidence="3" id="KW-1185">Reference proteome</keyword>
<accession>A0A061JFS2</accession>
<keyword evidence="1" id="KW-0175">Coiled coil</keyword>
<protein>
    <recommendedName>
        <fullName evidence="4">PpiC domain-containing protein</fullName>
    </recommendedName>
</protein>
<evidence type="ECO:0000313" key="2">
    <source>
        <dbReference type="EMBL" id="ETZ04551.1"/>
    </source>
</evidence>
<comment type="caution">
    <text evidence="2">The sequence shown here is derived from an EMBL/GenBank/DDBJ whole genome shotgun (WGS) entry which is preliminary data.</text>
</comment>
<evidence type="ECO:0000313" key="3">
    <source>
        <dbReference type="Proteomes" id="UP000026922"/>
    </source>
</evidence>
<feature type="coiled-coil region" evidence="1">
    <location>
        <begin position="112"/>
        <end position="174"/>
    </location>
</feature>
<reference evidence="2 3" key="1">
    <citation type="journal article" date="2013" name="Genome Announc.">
        <title>Draft Genome Sequence of Holospora undulata Strain HU1, a Micronucleus-Specific Symbiont of the Ciliate Paramecium caudatum.</title>
        <authorList>
            <person name="Dohra H."/>
            <person name="Suzuki H."/>
            <person name="Suzuki T."/>
            <person name="Tanaka K."/>
            <person name="Fujishima M."/>
        </authorList>
    </citation>
    <scope>NUCLEOTIDE SEQUENCE [LARGE SCALE GENOMIC DNA]</scope>
    <source>
        <strain evidence="2 3">HU1</strain>
    </source>
</reference>
<evidence type="ECO:0000256" key="1">
    <source>
        <dbReference type="SAM" id="Coils"/>
    </source>
</evidence>
<organism evidence="2 3">
    <name type="scientific">Holospora undulata HU1</name>
    <dbReference type="NCBI Taxonomy" id="1321371"/>
    <lineage>
        <taxon>Bacteria</taxon>
        <taxon>Pseudomonadati</taxon>
        <taxon>Pseudomonadota</taxon>
        <taxon>Alphaproteobacteria</taxon>
        <taxon>Holosporales</taxon>
        <taxon>Holosporaceae</taxon>
        <taxon>Holospora</taxon>
    </lineage>
</organism>
<evidence type="ECO:0008006" key="4">
    <source>
        <dbReference type="Google" id="ProtNLM"/>
    </source>
</evidence>
<dbReference type="EMBL" id="ARPM03000179">
    <property type="protein sequence ID" value="ETZ04551.1"/>
    <property type="molecule type" value="Genomic_DNA"/>
</dbReference>
<dbReference type="AlphaFoldDB" id="A0A061JFS2"/>
<gene>
    <name evidence="2" type="ORF">K737_301039</name>
</gene>
<proteinExistence type="predicted"/>
<name>A0A061JFS2_9PROT</name>